<dbReference type="AlphaFoldDB" id="I4D7K3"/>
<evidence type="ECO:0000256" key="7">
    <source>
        <dbReference type="PIRSR" id="PIRSR618044-1"/>
    </source>
</evidence>
<dbReference type="Gene3D" id="3.40.710.10">
    <property type="entry name" value="DD-peptidase/beta-lactamase superfamily"/>
    <property type="match status" value="1"/>
</dbReference>
<feature type="active site" description="Proton acceptor" evidence="7">
    <location>
        <position position="96"/>
    </location>
</feature>
<dbReference type="STRING" id="646529.Desaci_2864"/>
<dbReference type="PANTHER" id="PTHR21581:SF33">
    <property type="entry name" value="D-ALANYL-D-ALANINE CARBOXYPEPTIDASE DACB"/>
    <property type="match status" value="1"/>
</dbReference>
<dbReference type="InterPro" id="IPR018044">
    <property type="entry name" value="Peptidase_S11"/>
</dbReference>
<dbReference type="PANTHER" id="PTHR21581">
    <property type="entry name" value="D-ALANYL-D-ALANINE CARBOXYPEPTIDASE"/>
    <property type="match status" value="1"/>
</dbReference>
<gene>
    <name evidence="11" type="ordered locus">Desaci_2864</name>
</gene>
<dbReference type="Proteomes" id="UP000002892">
    <property type="component" value="Chromosome"/>
</dbReference>
<reference evidence="11 12" key="1">
    <citation type="journal article" date="2012" name="J. Bacteriol.">
        <title>Complete genome sequences of Desulfosporosinus orientis DSM765T, Desulfosporosinus youngiae DSM17734T, Desulfosporosinus meridiei DSM13257T, and Desulfosporosinus acidiphilus DSM22704T.</title>
        <authorList>
            <person name="Pester M."/>
            <person name="Brambilla E."/>
            <person name="Alazard D."/>
            <person name="Rattei T."/>
            <person name="Weinmaier T."/>
            <person name="Han J."/>
            <person name="Lucas S."/>
            <person name="Lapidus A."/>
            <person name="Cheng J.F."/>
            <person name="Goodwin L."/>
            <person name="Pitluck S."/>
            <person name="Peters L."/>
            <person name="Ovchinnikova G."/>
            <person name="Teshima H."/>
            <person name="Detter J.C."/>
            <person name="Han C.S."/>
            <person name="Tapia R."/>
            <person name="Land M.L."/>
            <person name="Hauser L."/>
            <person name="Kyrpides N.C."/>
            <person name="Ivanova N.N."/>
            <person name="Pagani I."/>
            <person name="Huntmann M."/>
            <person name="Wei C.L."/>
            <person name="Davenport K.W."/>
            <person name="Daligault H."/>
            <person name="Chain P.S."/>
            <person name="Chen A."/>
            <person name="Mavromatis K."/>
            <person name="Markowitz V."/>
            <person name="Szeto E."/>
            <person name="Mikhailova N."/>
            <person name="Pati A."/>
            <person name="Wagner M."/>
            <person name="Woyke T."/>
            <person name="Ollivier B."/>
            <person name="Klenk H.P."/>
            <person name="Spring S."/>
            <person name="Loy A."/>
        </authorList>
    </citation>
    <scope>NUCLEOTIDE SEQUENCE [LARGE SCALE GENOMIC DNA]</scope>
    <source>
        <strain evidence="12">DSM 22704 / JCM 16185 / SJ4</strain>
    </source>
</reference>
<evidence type="ECO:0000256" key="9">
    <source>
        <dbReference type="RuleBase" id="RU004016"/>
    </source>
</evidence>
<evidence type="ECO:0000256" key="3">
    <source>
        <dbReference type="ARBA" id="ARBA00022801"/>
    </source>
</evidence>
<dbReference type="EMBL" id="CP003639">
    <property type="protein sequence ID" value="AFM41777.1"/>
    <property type="molecule type" value="Genomic_DNA"/>
</dbReference>
<name>I4D7K3_DESAJ</name>
<dbReference type="Pfam" id="PF00768">
    <property type="entry name" value="Peptidase_S11"/>
    <property type="match status" value="1"/>
</dbReference>
<keyword evidence="3" id="KW-0378">Hydrolase</keyword>
<evidence type="ECO:0000256" key="4">
    <source>
        <dbReference type="ARBA" id="ARBA00022960"/>
    </source>
</evidence>
<dbReference type="GO" id="GO:0008360">
    <property type="term" value="P:regulation of cell shape"/>
    <property type="evidence" value="ECO:0007669"/>
    <property type="project" value="UniProtKB-KW"/>
</dbReference>
<evidence type="ECO:0000256" key="5">
    <source>
        <dbReference type="ARBA" id="ARBA00022984"/>
    </source>
</evidence>
<organism evidence="11 12">
    <name type="scientific">Desulfosporosinus acidiphilus (strain DSM 22704 / JCM 16185 / SJ4)</name>
    <dbReference type="NCBI Taxonomy" id="646529"/>
    <lineage>
        <taxon>Bacteria</taxon>
        <taxon>Bacillati</taxon>
        <taxon>Bacillota</taxon>
        <taxon>Clostridia</taxon>
        <taxon>Eubacteriales</taxon>
        <taxon>Desulfitobacteriaceae</taxon>
        <taxon>Desulfosporosinus</taxon>
    </lineage>
</organism>
<dbReference type="eggNOG" id="COG1686">
    <property type="taxonomic scope" value="Bacteria"/>
</dbReference>
<dbReference type="SUPFAM" id="SSF56601">
    <property type="entry name" value="beta-lactamase/transpeptidase-like"/>
    <property type="match status" value="1"/>
</dbReference>
<dbReference type="OrthoDB" id="9791132at2"/>
<accession>I4D7K3</accession>
<dbReference type="InterPro" id="IPR012338">
    <property type="entry name" value="Beta-lactam/transpept-like"/>
</dbReference>
<keyword evidence="5" id="KW-0573">Peptidoglycan synthesis</keyword>
<evidence type="ECO:0000256" key="8">
    <source>
        <dbReference type="PIRSR" id="PIRSR618044-2"/>
    </source>
</evidence>
<feature type="active site" description="Acyl-ester intermediate" evidence="7">
    <location>
        <position position="93"/>
    </location>
</feature>
<dbReference type="GO" id="GO:0009252">
    <property type="term" value="P:peptidoglycan biosynthetic process"/>
    <property type="evidence" value="ECO:0007669"/>
    <property type="project" value="UniProtKB-KW"/>
</dbReference>
<sequence>MSGTPSTSPSRKVPMFPIRGILFLVIVLLVCVLAYGRFTGALPSMEAKVTSTSSSLPGHFSVTFPTQGESAVGTENLGVVASTSNQSPVPIASVTKIMTAYLVLKTHPLQPGENGPTLTMTAQDVASYQSDLSNGYSVLKVAEGETLTEKQLLEGLLLPSGDNVADTLGRWVSGSNENFVAKMNETAKSLGMTKTHYADASGVSETTVSNAVDQIKIAQAAMQDPVFRQIVAMPQVTLPVAGTVYNVNGMLGKHAIVGIKTGSTSAAGGCFISATPVQAGDETHYIIGAVLGQVTQQSLQSALEANVNIQDQVRSQFKLYTLDQPTSGYGELTTAWQNNSPLKATEPVKVFGYPGMKINYSINLKNTELPLPANTNIATLKIQTGQGVQSVPLQNTQAINQPGLLWKLIRF</sequence>
<dbReference type="HOGENOM" id="CLU_011372_1_0_9"/>
<dbReference type="InterPro" id="IPR001967">
    <property type="entry name" value="Peptidase_S11_N"/>
</dbReference>
<evidence type="ECO:0000256" key="1">
    <source>
        <dbReference type="ARBA" id="ARBA00007164"/>
    </source>
</evidence>
<proteinExistence type="inferred from homology"/>
<evidence type="ECO:0000313" key="11">
    <source>
        <dbReference type="EMBL" id="AFM41777.1"/>
    </source>
</evidence>
<evidence type="ECO:0000259" key="10">
    <source>
        <dbReference type="Pfam" id="PF00768"/>
    </source>
</evidence>
<dbReference type="GO" id="GO:0006508">
    <property type="term" value="P:proteolysis"/>
    <property type="evidence" value="ECO:0007669"/>
    <property type="project" value="InterPro"/>
</dbReference>
<keyword evidence="6" id="KW-0961">Cell wall biogenesis/degradation</keyword>
<feature type="active site" evidence="7">
    <location>
        <position position="160"/>
    </location>
</feature>
<dbReference type="KEGG" id="dai:Desaci_2864"/>
<keyword evidence="4" id="KW-0133">Cell shape</keyword>
<keyword evidence="2" id="KW-0732">Signal</keyword>
<dbReference type="GO" id="GO:0009002">
    <property type="term" value="F:serine-type D-Ala-D-Ala carboxypeptidase activity"/>
    <property type="evidence" value="ECO:0007669"/>
    <property type="project" value="InterPro"/>
</dbReference>
<evidence type="ECO:0000256" key="2">
    <source>
        <dbReference type="ARBA" id="ARBA00022729"/>
    </source>
</evidence>
<evidence type="ECO:0000313" key="12">
    <source>
        <dbReference type="Proteomes" id="UP000002892"/>
    </source>
</evidence>
<keyword evidence="11" id="KW-0121">Carboxypeptidase</keyword>
<keyword evidence="12" id="KW-1185">Reference proteome</keyword>
<dbReference type="GO" id="GO:0071555">
    <property type="term" value="P:cell wall organization"/>
    <property type="evidence" value="ECO:0007669"/>
    <property type="project" value="UniProtKB-KW"/>
</dbReference>
<dbReference type="PRINTS" id="PR00725">
    <property type="entry name" value="DADACBPTASE1"/>
</dbReference>
<evidence type="ECO:0000256" key="6">
    <source>
        <dbReference type="ARBA" id="ARBA00023316"/>
    </source>
</evidence>
<keyword evidence="11" id="KW-0645">Protease</keyword>
<comment type="similarity">
    <text evidence="1 9">Belongs to the peptidase S11 family.</text>
</comment>
<feature type="domain" description="Peptidase S11 D-alanyl-D-alanine carboxypeptidase A N-terminal" evidence="10">
    <location>
        <begin position="79"/>
        <end position="276"/>
    </location>
</feature>
<feature type="binding site" evidence="8">
    <location>
        <position position="260"/>
    </location>
    <ligand>
        <name>substrate</name>
    </ligand>
</feature>
<protein>
    <submittedName>
        <fullName evidence="11">D-alanyl-D-alanine carboxypeptidase</fullName>
    </submittedName>
</protein>
<dbReference type="RefSeq" id="WP_014827770.1">
    <property type="nucleotide sequence ID" value="NC_018068.1"/>
</dbReference>